<evidence type="ECO:0000313" key="1">
    <source>
        <dbReference type="EMBL" id="KAK6621100.1"/>
    </source>
</evidence>
<organism evidence="1 2">
    <name type="scientific">Polyplax serrata</name>
    <name type="common">Common mouse louse</name>
    <dbReference type="NCBI Taxonomy" id="468196"/>
    <lineage>
        <taxon>Eukaryota</taxon>
        <taxon>Metazoa</taxon>
        <taxon>Ecdysozoa</taxon>
        <taxon>Arthropoda</taxon>
        <taxon>Hexapoda</taxon>
        <taxon>Insecta</taxon>
        <taxon>Pterygota</taxon>
        <taxon>Neoptera</taxon>
        <taxon>Paraneoptera</taxon>
        <taxon>Psocodea</taxon>
        <taxon>Troctomorpha</taxon>
        <taxon>Phthiraptera</taxon>
        <taxon>Anoplura</taxon>
        <taxon>Polyplacidae</taxon>
        <taxon>Polyplax</taxon>
    </lineage>
</organism>
<sequence length="81" mass="9115">MAGDDVEGQRILHTLLSHGYQHQTPGIRHDMANIDFVVSLLRKTTTGVNRSPDIDNKTFPMSIDECRFKSINPLLPSQTTH</sequence>
<proteinExistence type="predicted"/>
<accession>A0AAN8NM52</accession>
<dbReference type="EMBL" id="JAWJWE010000039">
    <property type="protein sequence ID" value="KAK6621100.1"/>
    <property type="molecule type" value="Genomic_DNA"/>
</dbReference>
<dbReference type="AlphaFoldDB" id="A0AAN8NM52"/>
<comment type="caution">
    <text evidence="1">The sequence shown here is derived from an EMBL/GenBank/DDBJ whole genome shotgun (WGS) entry which is preliminary data.</text>
</comment>
<protein>
    <submittedName>
        <fullName evidence="1">Uncharacterized protein</fullName>
    </submittedName>
</protein>
<evidence type="ECO:0000313" key="2">
    <source>
        <dbReference type="Proteomes" id="UP001372834"/>
    </source>
</evidence>
<gene>
    <name evidence="1" type="ORF">RUM43_011406</name>
</gene>
<reference evidence="1 2" key="1">
    <citation type="submission" date="2023-10" db="EMBL/GenBank/DDBJ databases">
        <title>Genomes of two closely related lineages of the louse Polyplax serrata with different host specificities.</title>
        <authorList>
            <person name="Martinu J."/>
            <person name="Tarabai H."/>
            <person name="Stefka J."/>
            <person name="Hypsa V."/>
        </authorList>
    </citation>
    <scope>NUCLEOTIDE SEQUENCE [LARGE SCALE GENOMIC DNA]</scope>
    <source>
        <strain evidence="1">HR10_N</strain>
    </source>
</reference>
<name>A0AAN8NM52_POLSC</name>
<dbReference type="Proteomes" id="UP001372834">
    <property type="component" value="Unassembled WGS sequence"/>
</dbReference>